<organism evidence="2 3">
    <name type="scientific">Cellulophaga geojensis KL-A</name>
    <dbReference type="NCBI Taxonomy" id="1328323"/>
    <lineage>
        <taxon>Bacteria</taxon>
        <taxon>Pseudomonadati</taxon>
        <taxon>Bacteroidota</taxon>
        <taxon>Flavobacteriia</taxon>
        <taxon>Flavobacteriales</taxon>
        <taxon>Flavobacteriaceae</taxon>
        <taxon>Cellulophaga</taxon>
    </lineage>
</organism>
<dbReference type="RefSeq" id="WP_034644213.1">
    <property type="nucleotide sequence ID" value="NZ_ARZX01000003.1"/>
</dbReference>
<reference evidence="2 3" key="1">
    <citation type="journal article" date="2014" name="Genome Announc.">
        <title>Draft Genome Sequence of the Carrageenan-Degrading Bacterium Cellulophaga sp. Strain KL-A, Isolated from Decaying Marine Algae.</title>
        <authorList>
            <person name="Shan D."/>
            <person name="Ying J."/>
            <person name="Li X."/>
            <person name="Gao Z."/>
            <person name="Wei G."/>
            <person name="Shao Z."/>
        </authorList>
    </citation>
    <scope>NUCLEOTIDE SEQUENCE [LARGE SCALE GENOMIC DNA]</scope>
    <source>
        <strain evidence="2 3">KL-A</strain>
    </source>
</reference>
<keyword evidence="1" id="KW-0812">Transmembrane</keyword>
<feature type="transmembrane region" description="Helical" evidence="1">
    <location>
        <begin position="153"/>
        <end position="173"/>
    </location>
</feature>
<gene>
    <name evidence="2" type="ORF">KLA_04217</name>
</gene>
<feature type="transmembrane region" description="Helical" evidence="1">
    <location>
        <begin position="340"/>
        <end position="358"/>
    </location>
</feature>
<evidence type="ECO:0000313" key="3">
    <source>
        <dbReference type="Proteomes" id="UP000019275"/>
    </source>
</evidence>
<feature type="transmembrane region" description="Helical" evidence="1">
    <location>
        <begin position="13"/>
        <end position="46"/>
    </location>
</feature>
<protein>
    <recommendedName>
        <fullName evidence="4">O-antigen polymerase</fullName>
    </recommendedName>
</protein>
<proteinExistence type="predicted"/>
<feature type="transmembrane region" description="Helical" evidence="1">
    <location>
        <begin position="221"/>
        <end position="238"/>
    </location>
</feature>
<evidence type="ECO:0000313" key="2">
    <source>
        <dbReference type="EMBL" id="EWH14541.1"/>
    </source>
</evidence>
<comment type="caution">
    <text evidence="2">The sequence shown here is derived from an EMBL/GenBank/DDBJ whole genome shotgun (WGS) entry which is preliminary data.</text>
</comment>
<feature type="transmembrane region" description="Helical" evidence="1">
    <location>
        <begin position="185"/>
        <end position="215"/>
    </location>
</feature>
<feature type="transmembrane region" description="Helical" evidence="1">
    <location>
        <begin position="308"/>
        <end position="328"/>
    </location>
</feature>
<sequence>MRNNLVIKYNDTLLFFLLGIFCFGGAIGRIYMGLSIFDLLLGITFLRSFFKNKLSNSALFFLIILCLGIISTLIGIIFTEVRYSYFLTEFRFYFYIPMYCQVIKNSKFNNELINKYFRVLLILYLIIYVFLLEPGGFVFQVFNSIRSDLALDFVGRILGPQVIFLSIVFFITLNSSKKINTLNTFLYSILIIIIYVKTGERTVFLTNILPIAWIIYEKRNIWMLSVIPILTTVIPLYINETQIKRFKRILNPLDDPAFIYRVENVRVMIFENMSQSIHSFFLGMGFGSVYRAKVFTHPVESYFLDNSFVMLVYKLGIPVALFFLIYLYSRCWKLNLIQKVYLIIFITIPAVTSYHLILQPAYILSYFFAIKILNKKKNHNESYPFVS</sequence>
<evidence type="ECO:0008006" key="4">
    <source>
        <dbReference type="Google" id="ProtNLM"/>
    </source>
</evidence>
<accession>A0ABN0RRQ5</accession>
<feature type="transmembrane region" description="Helical" evidence="1">
    <location>
        <begin position="276"/>
        <end position="296"/>
    </location>
</feature>
<evidence type="ECO:0000256" key="1">
    <source>
        <dbReference type="SAM" id="Phobius"/>
    </source>
</evidence>
<feature type="transmembrane region" description="Helical" evidence="1">
    <location>
        <begin position="58"/>
        <end position="77"/>
    </location>
</feature>
<keyword evidence="3" id="KW-1185">Reference proteome</keyword>
<dbReference type="Proteomes" id="UP000019275">
    <property type="component" value="Unassembled WGS sequence"/>
</dbReference>
<keyword evidence="1" id="KW-1133">Transmembrane helix</keyword>
<name>A0ABN0RRQ5_9FLAO</name>
<dbReference type="EMBL" id="ARZX01000003">
    <property type="protein sequence ID" value="EWH14541.1"/>
    <property type="molecule type" value="Genomic_DNA"/>
</dbReference>
<keyword evidence="1" id="KW-0472">Membrane</keyword>
<feature type="transmembrane region" description="Helical" evidence="1">
    <location>
        <begin position="121"/>
        <end position="141"/>
    </location>
</feature>